<dbReference type="PANTHER" id="PTHR22916:SF51">
    <property type="entry name" value="GLYCOSYLTRANSFERASE EPSH-RELATED"/>
    <property type="match status" value="1"/>
</dbReference>
<accession>A0A1I2CM36</accession>
<dbReference type="InterPro" id="IPR029044">
    <property type="entry name" value="Nucleotide-diphossugar_trans"/>
</dbReference>
<keyword evidence="2 4" id="KW-0808">Transferase</keyword>
<evidence type="ECO:0000259" key="3">
    <source>
        <dbReference type="Pfam" id="PF00535"/>
    </source>
</evidence>
<dbReference type="CDD" id="cd00761">
    <property type="entry name" value="Glyco_tranf_GTA_type"/>
    <property type="match status" value="1"/>
</dbReference>
<dbReference type="Proteomes" id="UP000198896">
    <property type="component" value="Unassembled WGS sequence"/>
</dbReference>
<dbReference type="STRING" id="1123323.SAMN05216245_11357"/>
<evidence type="ECO:0000313" key="4">
    <source>
        <dbReference type="EMBL" id="SFE69469.1"/>
    </source>
</evidence>
<dbReference type="Pfam" id="PF00535">
    <property type="entry name" value="Glycos_transf_2"/>
    <property type="match status" value="1"/>
</dbReference>
<sequence>MKQSFSNFEIIAVDDGSTDDTGQLLEQFHKKDQRIKVIRQDNSGLGAARNKGFEFASGKYTLFIDSDDFIEDGLLENVVHTAENTDADIVLFGARTYNNITKVYGQFKFLPDKRIFGNSKVVNRKNCPDKIMQIANVPVWNKLYRTEFLRNENLSFQTLHNNEDVMFVLSSFCLAARIAYLDQIFYNYRRGLPNALTSKKTLHPLCFITAIESLYDKLHEKGVFCEVEKSFVNIAVSLCFYQINSMQEKEVQKLIKEELSQKHWKRMKVTEYPDSYYDEIGKRNFIRSFILEP</sequence>
<gene>
    <name evidence="4" type="ORF">SAMN05216245_11357</name>
</gene>
<evidence type="ECO:0000256" key="2">
    <source>
        <dbReference type="ARBA" id="ARBA00022679"/>
    </source>
</evidence>
<dbReference type="Gene3D" id="3.90.550.10">
    <property type="entry name" value="Spore Coat Polysaccharide Biosynthesis Protein SpsA, Chain A"/>
    <property type="match status" value="1"/>
</dbReference>
<dbReference type="AlphaFoldDB" id="A0A1I2CM36"/>
<protein>
    <submittedName>
        <fullName evidence="4">Glycosyl transferase family 2</fullName>
    </submittedName>
</protein>
<dbReference type="EMBL" id="FONL01000013">
    <property type="protein sequence ID" value="SFE69469.1"/>
    <property type="molecule type" value="Genomic_DNA"/>
</dbReference>
<proteinExistence type="predicted"/>
<evidence type="ECO:0000256" key="1">
    <source>
        <dbReference type="ARBA" id="ARBA00022676"/>
    </source>
</evidence>
<keyword evidence="1" id="KW-0328">Glycosyltransferase</keyword>
<evidence type="ECO:0000313" key="5">
    <source>
        <dbReference type="Proteomes" id="UP000198896"/>
    </source>
</evidence>
<dbReference type="OrthoDB" id="396512at2"/>
<dbReference type="InterPro" id="IPR001173">
    <property type="entry name" value="Glyco_trans_2-like"/>
</dbReference>
<dbReference type="PANTHER" id="PTHR22916">
    <property type="entry name" value="GLYCOSYLTRANSFERASE"/>
    <property type="match status" value="1"/>
</dbReference>
<keyword evidence="5" id="KW-1185">Reference proteome</keyword>
<feature type="domain" description="Glycosyltransferase 2-like" evidence="3">
    <location>
        <begin position="2"/>
        <end position="110"/>
    </location>
</feature>
<reference evidence="4 5" key="1">
    <citation type="submission" date="2016-10" db="EMBL/GenBank/DDBJ databases">
        <authorList>
            <person name="de Groot N.N."/>
        </authorList>
    </citation>
    <scope>NUCLEOTIDE SEQUENCE [LARGE SCALE GENOMIC DNA]</scope>
    <source>
        <strain evidence="4 5">DSM 9236</strain>
    </source>
</reference>
<dbReference type="SUPFAM" id="SSF53448">
    <property type="entry name" value="Nucleotide-diphospho-sugar transferases"/>
    <property type="match status" value="1"/>
</dbReference>
<name>A0A1I2CM36_9FIRM</name>
<dbReference type="GO" id="GO:0016757">
    <property type="term" value="F:glycosyltransferase activity"/>
    <property type="evidence" value="ECO:0007669"/>
    <property type="project" value="UniProtKB-KW"/>
</dbReference>
<organism evidence="4 5">
    <name type="scientific">Succiniclasticum ruminis DSM 9236</name>
    <dbReference type="NCBI Taxonomy" id="1123323"/>
    <lineage>
        <taxon>Bacteria</taxon>
        <taxon>Bacillati</taxon>
        <taxon>Bacillota</taxon>
        <taxon>Negativicutes</taxon>
        <taxon>Acidaminococcales</taxon>
        <taxon>Acidaminococcaceae</taxon>
        <taxon>Succiniclasticum</taxon>
    </lineage>
</organism>